<proteinExistence type="predicted"/>
<reference evidence="1" key="2">
    <citation type="journal article" date="2022" name="Res Sq">
        <title>Comparative Genomics Reveals Insights into the Divergent Evolution of Astigmatic Mites and Household Pest Adaptations.</title>
        <authorList>
            <person name="Xiong Q."/>
            <person name="Wan A.T.-Y."/>
            <person name="Liu X.-Y."/>
            <person name="Fung C.S.-H."/>
            <person name="Xiao X."/>
            <person name="Malainual N."/>
            <person name="Hou J."/>
            <person name="Wang L."/>
            <person name="Wang M."/>
            <person name="Yang K."/>
            <person name="Cui Y."/>
            <person name="Leung E."/>
            <person name="Nong W."/>
            <person name="Shin S.-K."/>
            <person name="Au S."/>
            <person name="Jeong K.Y."/>
            <person name="Chew F.T."/>
            <person name="Hui J."/>
            <person name="Leung T.F."/>
            <person name="Tungtrongchitr A."/>
            <person name="Zhong N."/>
            <person name="Liu Z."/>
            <person name="Tsui S."/>
        </authorList>
    </citation>
    <scope>NUCLEOTIDE SEQUENCE</scope>
    <source>
        <strain evidence="1">Derf</strain>
        <tissue evidence="1">Whole organism</tissue>
    </source>
</reference>
<comment type="caution">
    <text evidence="1">The sequence shown here is derived from an EMBL/GenBank/DDBJ whole genome shotgun (WGS) entry which is preliminary data.</text>
</comment>
<keyword evidence="2" id="KW-1185">Reference proteome</keyword>
<dbReference type="EMBL" id="ASGP02000006">
    <property type="protein sequence ID" value="KAH9501780.1"/>
    <property type="molecule type" value="Genomic_DNA"/>
</dbReference>
<gene>
    <name evidence="1" type="ORF">DERF_012595</name>
</gene>
<organism evidence="1 2">
    <name type="scientific">Dermatophagoides farinae</name>
    <name type="common">American house dust mite</name>
    <dbReference type="NCBI Taxonomy" id="6954"/>
    <lineage>
        <taxon>Eukaryota</taxon>
        <taxon>Metazoa</taxon>
        <taxon>Ecdysozoa</taxon>
        <taxon>Arthropoda</taxon>
        <taxon>Chelicerata</taxon>
        <taxon>Arachnida</taxon>
        <taxon>Acari</taxon>
        <taxon>Acariformes</taxon>
        <taxon>Sarcoptiformes</taxon>
        <taxon>Astigmata</taxon>
        <taxon>Psoroptidia</taxon>
        <taxon>Analgoidea</taxon>
        <taxon>Pyroglyphidae</taxon>
        <taxon>Dermatophagoidinae</taxon>
        <taxon>Dermatophagoides</taxon>
    </lineage>
</organism>
<evidence type="ECO:0000313" key="1">
    <source>
        <dbReference type="EMBL" id="KAH9501780.1"/>
    </source>
</evidence>
<dbReference type="AlphaFoldDB" id="A0A922HPV9"/>
<evidence type="ECO:0000313" key="2">
    <source>
        <dbReference type="Proteomes" id="UP000790347"/>
    </source>
</evidence>
<protein>
    <submittedName>
        <fullName evidence="1">Uncharacterized protein</fullName>
    </submittedName>
</protein>
<name>A0A922HPV9_DERFA</name>
<accession>A0A922HPV9</accession>
<dbReference type="Proteomes" id="UP000790347">
    <property type="component" value="Unassembled WGS sequence"/>
</dbReference>
<reference evidence="1" key="1">
    <citation type="submission" date="2013-05" db="EMBL/GenBank/DDBJ databases">
        <authorList>
            <person name="Yim A.K.Y."/>
            <person name="Chan T.F."/>
            <person name="Ji K.M."/>
            <person name="Liu X.Y."/>
            <person name="Zhou J.W."/>
            <person name="Li R.Q."/>
            <person name="Yang K.Y."/>
            <person name="Li J."/>
            <person name="Li M."/>
            <person name="Law P.T.W."/>
            <person name="Wu Y.L."/>
            <person name="Cai Z.L."/>
            <person name="Qin H."/>
            <person name="Bao Y."/>
            <person name="Leung R.K.K."/>
            <person name="Ng P.K.S."/>
            <person name="Zou J."/>
            <person name="Zhong X.J."/>
            <person name="Ran P.X."/>
            <person name="Zhong N.S."/>
            <person name="Liu Z.G."/>
            <person name="Tsui S.K.W."/>
        </authorList>
    </citation>
    <scope>NUCLEOTIDE SEQUENCE</scope>
    <source>
        <strain evidence="1">Derf</strain>
        <tissue evidence="1">Whole organism</tissue>
    </source>
</reference>
<sequence length="172" mass="19329">MTMSNNRWQPTCENNPLPTFLESFDHNQVITCPIGSIKPKVHWIDHCDLDTENSVFDVIFVEPKTDDYCYALVVHSNDLKHCGQCRQDDDYDSNYEHLENASRNDESDPERISSKFPCELDSSLLCSLVNAGSSRLKTSSPGFVDRWVMSPPVAVTAPAPAPELVPPSTNER</sequence>